<dbReference type="SUPFAM" id="SSF55021">
    <property type="entry name" value="ACT-like"/>
    <property type="match status" value="1"/>
</dbReference>
<dbReference type="Gene3D" id="2.30.30.40">
    <property type="entry name" value="SH3 Domains"/>
    <property type="match status" value="1"/>
</dbReference>
<dbReference type="EMBL" id="CAMXCT010003366">
    <property type="protein sequence ID" value="CAI4004100.1"/>
    <property type="molecule type" value="Genomic_DNA"/>
</dbReference>
<dbReference type="EMBL" id="CAMXCT030003366">
    <property type="protein sequence ID" value="CAL4791412.1"/>
    <property type="molecule type" value="Genomic_DNA"/>
</dbReference>
<gene>
    <name evidence="2" type="ORF">C1SCF055_LOCUS29916</name>
</gene>
<dbReference type="AlphaFoldDB" id="A0A9P1D6E8"/>
<evidence type="ECO:0000259" key="1">
    <source>
        <dbReference type="PROSITE" id="PS51671"/>
    </source>
</evidence>
<dbReference type="PROSITE" id="PS51671">
    <property type="entry name" value="ACT"/>
    <property type="match status" value="1"/>
</dbReference>
<reference evidence="3 4" key="2">
    <citation type="submission" date="2024-05" db="EMBL/GenBank/DDBJ databases">
        <authorList>
            <person name="Chen Y."/>
            <person name="Shah S."/>
            <person name="Dougan E. K."/>
            <person name="Thang M."/>
            <person name="Chan C."/>
        </authorList>
    </citation>
    <scope>NUCLEOTIDE SEQUENCE [LARGE SCALE GENOMIC DNA]</scope>
</reference>
<accession>A0A9P1D6E8</accession>
<dbReference type="InterPro" id="IPR002912">
    <property type="entry name" value="ACT_dom"/>
</dbReference>
<reference evidence="2" key="1">
    <citation type="submission" date="2022-10" db="EMBL/GenBank/DDBJ databases">
        <authorList>
            <person name="Chen Y."/>
            <person name="Dougan E. K."/>
            <person name="Chan C."/>
            <person name="Rhodes N."/>
            <person name="Thang M."/>
        </authorList>
    </citation>
    <scope>NUCLEOTIDE SEQUENCE</scope>
</reference>
<dbReference type="InterPro" id="IPR036028">
    <property type="entry name" value="SH3-like_dom_sf"/>
</dbReference>
<proteinExistence type="predicted"/>
<keyword evidence="4" id="KW-1185">Reference proteome</keyword>
<dbReference type="CDD" id="cd02116">
    <property type="entry name" value="ACT"/>
    <property type="match status" value="1"/>
</dbReference>
<dbReference type="EMBL" id="CAMXCT020003366">
    <property type="protein sequence ID" value="CAL1157475.1"/>
    <property type="molecule type" value="Genomic_DNA"/>
</dbReference>
<dbReference type="OrthoDB" id="419181at2759"/>
<evidence type="ECO:0000313" key="2">
    <source>
        <dbReference type="EMBL" id="CAI4004100.1"/>
    </source>
</evidence>
<dbReference type="Gene3D" id="3.30.70.260">
    <property type="match status" value="1"/>
</dbReference>
<feature type="non-terminal residue" evidence="2">
    <location>
        <position position="1"/>
    </location>
</feature>
<evidence type="ECO:0000313" key="4">
    <source>
        <dbReference type="Proteomes" id="UP001152797"/>
    </source>
</evidence>
<dbReference type="Proteomes" id="UP001152797">
    <property type="component" value="Unassembled WGS sequence"/>
</dbReference>
<dbReference type="InterPro" id="IPR045865">
    <property type="entry name" value="ACT-like_dom_sf"/>
</dbReference>
<comment type="caution">
    <text evidence="2">The sequence shown here is derived from an EMBL/GenBank/DDBJ whole genome shotgun (WGS) entry which is preliminary data.</text>
</comment>
<organism evidence="2">
    <name type="scientific">Cladocopium goreaui</name>
    <dbReference type="NCBI Taxonomy" id="2562237"/>
    <lineage>
        <taxon>Eukaryota</taxon>
        <taxon>Sar</taxon>
        <taxon>Alveolata</taxon>
        <taxon>Dinophyceae</taxon>
        <taxon>Suessiales</taxon>
        <taxon>Symbiodiniaceae</taxon>
        <taxon>Cladocopium</taxon>
    </lineage>
</organism>
<name>A0A9P1D6E8_9DINO</name>
<protein>
    <submittedName>
        <fullName evidence="3">ACT domain-containing protein</fullName>
    </submittedName>
</protein>
<feature type="domain" description="ACT" evidence="1">
    <location>
        <begin position="300"/>
        <end position="395"/>
    </location>
</feature>
<sequence length="445" mass="48270">PGDKEEEAAFADSCLALAQGDVVEVAASGGGWVYGRVVGAPDRHGYFPETRVSWLGRPVAGSEPTSPNLSQDEYAALREAAAAAVDHPEAIPDAPRTTIVKDRTAMWCRVRRRIFNRLSCSHHRLASTRSRFPSATGAFTPCRVSPARKGLVQESDEEMKRVILTISGKVGAADGSDLWNQLAKVMSAADANIEVCGGTFVQMSDKGKTSEGESFSVSAFGAYILPAGLSESDDKTHLGCTMFVKAILPSARVPALTKLLQTHSPAQVFTASLSSPEPPERGHSIEDCFNSLHSHEQTGTIYLFGIDRPGQLAKITETLTRFGVSVSNLRVQSGGADSSKGDFLPSPSGGPLAENRIRIRFDNSSMDTADRLRKDIQTVGEELGYAVTCLTLDSHAQFGAFQPSYLLQRRAFVVCYLMEMRKQAKVRLRRPIPLKRERRRGTSAP</sequence>
<dbReference type="SUPFAM" id="SSF50044">
    <property type="entry name" value="SH3-domain"/>
    <property type="match status" value="1"/>
</dbReference>
<evidence type="ECO:0000313" key="3">
    <source>
        <dbReference type="EMBL" id="CAL4791412.1"/>
    </source>
</evidence>